<feature type="transmembrane region" description="Helical" evidence="6">
    <location>
        <begin position="177"/>
        <end position="198"/>
    </location>
</feature>
<dbReference type="SUPFAM" id="SSF81324">
    <property type="entry name" value="Voltage-gated potassium channels"/>
    <property type="match status" value="1"/>
</dbReference>
<evidence type="ECO:0000256" key="5">
    <source>
        <dbReference type="SAM" id="MobiDB-lite"/>
    </source>
</evidence>
<keyword evidence="9" id="KW-1185">Reference proteome</keyword>
<dbReference type="OrthoDB" id="421226at2759"/>
<dbReference type="GO" id="GO:0005249">
    <property type="term" value="F:voltage-gated potassium channel activity"/>
    <property type="evidence" value="ECO:0007669"/>
    <property type="project" value="TreeGrafter"/>
</dbReference>
<dbReference type="Proteomes" id="UP000649617">
    <property type="component" value="Unassembled WGS sequence"/>
</dbReference>
<name>A0A812VSJ4_SYMPI</name>
<organism evidence="8 9">
    <name type="scientific">Symbiodinium pilosum</name>
    <name type="common">Dinoflagellate</name>
    <dbReference type="NCBI Taxonomy" id="2952"/>
    <lineage>
        <taxon>Eukaryota</taxon>
        <taxon>Sar</taxon>
        <taxon>Alveolata</taxon>
        <taxon>Dinophyceae</taxon>
        <taxon>Suessiales</taxon>
        <taxon>Symbiodiniaceae</taxon>
        <taxon>Symbiodinium</taxon>
    </lineage>
</organism>
<dbReference type="InterPro" id="IPR018490">
    <property type="entry name" value="cNMP-bd_dom_sf"/>
</dbReference>
<reference evidence="8" key="1">
    <citation type="submission" date="2021-02" db="EMBL/GenBank/DDBJ databases">
        <authorList>
            <person name="Dougan E. K."/>
            <person name="Rhodes N."/>
            <person name="Thang M."/>
            <person name="Chan C."/>
        </authorList>
    </citation>
    <scope>NUCLEOTIDE SEQUENCE</scope>
</reference>
<dbReference type="PANTHER" id="PTHR45689">
    <property type="entry name" value="I[[H]] CHANNEL, ISOFORM E"/>
    <property type="match status" value="1"/>
</dbReference>
<dbReference type="PANTHER" id="PTHR45689:SF5">
    <property type="entry name" value="I[[H]] CHANNEL, ISOFORM E"/>
    <property type="match status" value="1"/>
</dbReference>
<feature type="domain" description="Ion transport" evidence="7">
    <location>
        <begin position="145"/>
        <end position="405"/>
    </location>
</feature>
<evidence type="ECO:0000256" key="2">
    <source>
        <dbReference type="ARBA" id="ARBA00022692"/>
    </source>
</evidence>
<dbReference type="EMBL" id="CAJNIZ010043006">
    <property type="protein sequence ID" value="CAE7646831.1"/>
    <property type="molecule type" value="Genomic_DNA"/>
</dbReference>
<feature type="non-terminal residue" evidence="8">
    <location>
        <position position="1"/>
    </location>
</feature>
<comment type="caution">
    <text evidence="8">The sequence shown here is derived from an EMBL/GenBank/DDBJ whole genome shotgun (WGS) entry which is preliminary data.</text>
</comment>
<evidence type="ECO:0000256" key="6">
    <source>
        <dbReference type="SAM" id="Phobius"/>
    </source>
</evidence>
<dbReference type="Gene3D" id="1.10.287.70">
    <property type="match status" value="1"/>
</dbReference>
<keyword evidence="4 6" id="KW-0472">Membrane</keyword>
<dbReference type="GO" id="GO:0035725">
    <property type="term" value="P:sodium ion transmembrane transport"/>
    <property type="evidence" value="ECO:0007669"/>
    <property type="project" value="TreeGrafter"/>
</dbReference>
<dbReference type="GO" id="GO:0003254">
    <property type="term" value="P:regulation of membrane depolarization"/>
    <property type="evidence" value="ECO:0007669"/>
    <property type="project" value="TreeGrafter"/>
</dbReference>
<gene>
    <name evidence="8" type="primary">Hcn4</name>
    <name evidence="8" type="ORF">SPIL2461_LOCUS17202</name>
</gene>
<protein>
    <submittedName>
        <fullName evidence="8">Hcn4 protein</fullName>
    </submittedName>
</protein>
<sequence length="662" mass="74791">YLVTVKSGPVRIKSEDRDLQSRGRGVLANDQEASSKTSAKIARICDQPMVVESNKSDTGLSEKPKESTKESFTENFAPRSCWNIDNASSPAHSIRRRSAMSQTVGSFTKPGEGSVQDLNLRAFGLESRSRWADFVIHPHATPRIVWDLFGMFFLMRDIVFIPLQLFDVPEYQTMKTLATMSLLFWTIDILLSFFTGYYEKGRLELGHRKIAWNYMTTWFLLDIGVVGVDWWLETTETADGSEGVARVTKSIRSARFFRMFRLIRLSKMSKVSAFLREQISSEAGAIQFGILRVIAKVFLLQHLIACGWWGVGNSIFGDFDGSTISWISAFGMDREGVSFEYQYTTCLHWAFAQLGMGSVEGIEAVNTEERAFCILVAFTCLISFSTLVSTVTSLMSNLQKAQDEEQQLFRDLRRFLHQNDIPIDLSQRVTRFLQHAYRARSSRTADSEVAIFGLLSKPLYAELQFTRYQSCLYSLILLRKILLTEDARYQAETVAQKLAVKALTTVQLAQNDIVFNRGTVADTTYFSLDESLRYFHYVQDEDVGRGTLIAEVGLWTPWVHIGDLVATDMNGLVAIDIEAFCQCVGETQETKQQAIFMAQSIVSALNDIEILTDLWLYPIEDEAGFESASTQGAKKIEGVRLDSITRLVKQRWQRASGGPHAE</sequence>
<evidence type="ECO:0000313" key="8">
    <source>
        <dbReference type="EMBL" id="CAE7646831.1"/>
    </source>
</evidence>
<evidence type="ECO:0000259" key="7">
    <source>
        <dbReference type="Pfam" id="PF00520"/>
    </source>
</evidence>
<keyword evidence="2 6" id="KW-0812">Transmembrane</keyword>
<feature type="compositionally biased region" description="Basic and acidic residues" evidence="5">
    <location>
        <begin position="60"/>
        <end position="72"/>
    </location>
</feature>
<dbReference type="Pfam" id="PF00520">
    <property type="entry name" value="Ion_trans"/>
    <property type="match status" value="1"/>
</dbReference>
<feature type="transmembrane region" description="Helical" evidence="6">
    <location>
        <begin position="210"/>
        <end position="232"/>
    </location>
</feature>
<accession>A0A812VSJ4</accession>
<evidence type="ECO:0000256" key="4">
    <source>
        <dbReference type="ARBA" id="ARBA00023136"/>
    </source>
</evidence>
<dbReference type="Gene3D" id="1.10.287.630">
    <property type="entry name" value="Helix hairpin bin"/>
    <property type="match status" value="1"/>
</dbReference>
<evidence type="ECO:0000313" key="9">
    <source>
        <dbReference type="Proteomes" id="UP000649617"/>
    </source>
</evidence>
<proteinExistence type="predicted"/>
<dbReference type="InterPro" id="IPR051413">
    <property type="entry name" value="K/Na_HCN_channel"/>
</dbReference>
<dbReference type="InterPro" id="IPR005821">
    <property type="entry name" value="Ion_trans_dom"/>
</dbReference>
<dbReference type="AlphaFoldDB" id="A0A812VSJ4"/>
<dbReference type="SUPFAM" id="SSF51206">
    <property type="entry name" value="cAMP-binding domain-like"/>
    <property type="match status" value="1"/>
</dbReference>
<comment type="subcellular location">
    <subcellularLocation>
        <location evidence="1">Membrane</location>
        <topology evidence="1">Multi-pass membrane protein</topology>
    </subcellularLocation>
</comment>
<feature type="region of interest" description="Disordered" evidence="5">
    <location>
        <begin position="14"/>
        <end position="72"/>
    </location>
</feature>
<dbReference type="GO" id="GO:0098855">
    <property type="term" value="C:HCN channel complex"/>
    <property type="evidence" value="ECO:0007669"/>
    <property type="project" value="TreeGrafter"/>
</dbReference>
<evidence type="ECO:0000256" key="1">
    <source>
        <dbReference type="ARBA" id="ARBA00004141"/>
    </source>
</evidence>
<evidence type="ECO:0000256" key="3">
    <source>
        <dbReference type="ARBA" id="ARBA00022989"/>
    </source>
</evidence>
<feature type="transmembrane region" description="Helical" evidence="6">
    <location>
        <begin position="144"/>
        <end position="165"/>
    </location>
</feature>
<keyword evidence="3 6" id="KW-1133">Transmembrane helix</keyword>